<reference evidence="16" key="3">
    <citation type="submission" date="2025-09" db="UniProtKB">
        <authorList>
            <consortium name="Ensembl"/>
        </authorList>
    </citation>
    <scope>IDENTIFICATION</scope>
</reference>
<dbReference type="PRINTS" id="PR01163">
    <property type="entry name" value="BETATUBULIN"/>
</dbReference>
<evidence type="ECO:0000256" key="9">
    <source>
        <dbReference type="ARBA" id="ARBA00022741"/>
    </source>
</evidence>
<dbReference type="GO" id="GO:0007017">
    <property type="term" value="P:microtubule-based process"/>
    <property type="evidence" value="ECO:0007669"/>
    <property type="project" value="InterPro"/>
</dbReference>
<comment type="subunit">
    <text evidence="4">Dimer of alpha and beta chains. A typical microtubule is a hollow water-filled tube with an outer diameter of 25 nm and an inner diameter of 15 nM. Alpha-beta heterodimers associate head-to-tail to form protofilaments running lengthwise along the microtubule wall with the beta-tubulin subunit facing the microtubule plus end conferring a structural polarity. Microtubules usually have 13 protofilaments but different protofilament numbers can be found in some organisms and specialized cells.</text>
</comment>
<dbReference type="eggNOG" id="KOG1375">
    <property type="taxonomic scope" value="Eukaryota"/>
</dbReference>
<evidence type="ECO:0000256" key="4">
    <source>
        <dbReference type="ARBA" id="ARBA00011747"/>
    </source>
</evidence>
<reference evidence="17" key="1">
    <citation type="submission" date="2011-03" db="EMBL/GenBank/DDBJ databases">
        <title>Version 3 of the genome sequence of Otolemur garnettii (Bushbaby).</title>
        <authorList>
            <consortium name="The Broad Institute Genome Sequencing Platform"/>
            <person name="Di Palma F."/>
            <person name="Johnson J."/>
            <person name="Lander E.S."/>
            <person name="Lindblad-Toh K."/>
            <person name="Jaffe D.B."/>
            <person name="Gnerre S."/>
            <person name="MacCallum I."/>
            <person name="Przybylski D."/>
            <person name="Ribeiro F.J."/>
            <person name="Burton J.N."/>
            <person name="Walker B.J."/>
            <person name="Sharpe T."/>
            <person name="Hall G."/>
        </authorList>
    </citation>
    <scope>NUCLEOTIDE SEQUENCE [LARGE SCALE GENOMIC DNA]</scope>
</reference>
<dbReference type="InterPro" id="IPR008280">
    <property type="entry name" value="Tub_FtsZ_C"/>
</dbReference>
<dbReference type="EMBL" id="AAQR03096046">
    <property type="status" value="NOT_ANNOTATED_CDS"/>
    <property type="molecule type" value="Genomic_DNA"/>
</dbReference>
<dbReference type="Gene3D" id="3.30.1330.20">
    <property type="entry name" value="Tubulin/FtsZ, C-terminal domain"/>
    <property type="match status" value="1"/>
</dbReference>
<dbReference type="GO" id="GO:0045171">
    <property type="term" value="C:intercellular bridge"/>
    <property type="evidence" value="ECO:0007669"/>
    <property type="project" value="UniProtKB-ARBA"/>
</dbReference>
<keyword evidence="12" id="KW-0206">Cytoskeleton</keyword>
<evidence type="ECO:0000256" key="1">
    <source>
        <dbReference type="ARBA" id="ARBA00001946"/>
    </source>
</evidence>
<dbReference type="InterPro" id="IPR018316">
    <property type="entry name" value="Tubulin/FtsZ_2-layer-sand-dom"/>
</dbReference>
<dbReference type="GeneTree" id="ENSGT00940000154370"/>
<dbReference type="Proteomes" id="UP000005225">
    <property type="component" value="Unassembled WGS sequence"/>
</dbReference>
<proteinExistence type="inferred from homology"/>
<evidence type="ECO:0000313" key="16">
    <source>
        <dbReference type="Ensembl" id="ENSOGAP00000018264.1"/>
    </source>
</evidence>
<dbReference type="SUPFAM" id="SSF55307">
    <property type="entry name" value="Tubulin C-terminal domain-like"/>
    <property type="match status" value="1"/>
</dbReference>
<evidence type="ECO:0000256" key="2">
    <source>
        <dbReference type="ARBA" id="ARBA00004245"/>
    </source>
</evidence>
<evidence type="ECO:0000256" key="11">
    <source>
        <dbReference type="ARBA" id="ARBA00023134"/>
    </source>
</evidence>
<dbReference type="Gene3D" id="1.10.287.600">
    <property type="entry name" value="Helix hairpin bin"/>
    <property type="match status" value="1"/>
</dbReference>
<evidence type="ECO:0000256" key="12">
    <source>
        <dbReference type="ARBA" id="ARBA00023212"/>
    </source>
</evidence>
<dbReference type="FunFam" id="1.10.287.600:FF:000013">
    <property type="entry name" value="Tubulin beta chain"/>
    <property type="match status" value="1"/>
</dbReference>
<dbReference type="Gene3D" id="3.40.50.1440">
    <property type="entry name" value="Tubulin/FtsZ, GTPase domain"/>
    <property type="match status" value="2"/>
</dbReference>
<keyword evidence="8" id="KW-0479">Metal-binding</keyword>
<evidence type="ECO:0000256" key="8">
    <source>
        <dbReference type="ARBA" id="ARBA00022723"/>
    </source>
</evidence>
<keyword evidence="6" id="KW-1017">Isopeptide bond</keyword>
<dbReference type="GO" id="GO:0005200">
    <property type="term" value="F:structural constituent of cytoskeleton"/>
    <property type="evidence" value="ECO:0007669"/>
    <property type="project" value="InterPro"/>
</dbReference>
<keyword evidence="5" id="KW-0963">Cytoplasm</keyword>
<reference evidence="16" key="2">
    <citation type="submission" date="2025-08" db="UniProtKB">
        <authorList>
            <consortium name="Ensembl"/>
        </authorList>
    </citation>
    <scope>IDENTIFICATION</scope>
</reference>
<dbReference type="InterPro" id="IPR037103">
    <property type="entry name" value="Tubulin/FtsZ-like_C"/>
</dbReference>
<dbReference type="InterPro" id="IPR036525">
    <property type="entry name" value="Tubulin/FtsZ_GTPase_sf"/>
</dbReference>
<keyword evidence="10" id="KW-0460">Magnesium</keyword>
<evidence type="ECO:0000256" key="10">
    <source>
        <dbReference type="ARBA" id="ARBA00022842"/>
    </source>
</evidence>
<evidence type="ECO:0000256" key="5">
    <source>
        <dbReference type="ARBA" id="ARBA00022490"/>
    </source>
</evidence>
<dbReference type="HOGENOM" id="CLU_015718_6_1_1"/>
<evidence type="ECO:0000256" key="3">
    <source>
        <dbReference type="ARBA" id="ARBA00009636"/>
    </source>
</evidence>
<comment type="function">
    <text evidence="13">Tubulin is the major constituent of microtubules, a cylinder consisting of laterally associated linear protofilaments composed of alpha- and beta-tubulin heterodimers. Microtubules grow by the addition of GTP-tubulin dimers to the microtubule end, where a stabilizing cap forms. Below the cap, tubulin dimers are in GDP-bound state, owing to GTPase activity of alpha-tubulin.</text>
</comment>
<dbReference type="GO" id="GO:0005525">
    <property type="term" value="F:GTP binding"/>
    <property type="evidence" value="ECO:0007669"/>
    <property type="project" value="UniProtKB-KW"/>
</dbReference>
<evidence type="ECO:0000256" key="14">
    <source>
        <dbReference type="SAM" id="MobiDB-lite"/>
    </source>
</evidence>
<dbReference type="GO" id="GO:0003924">
    <property type="term" value="F:GTPase activity"/>
    <property type="evidence" value="ECO:0007669"/>
    <property type="project" value="InterPro"/>
</dbReference>
<dbReference type="InParanoid" id="H0XQ73"/>
<comment type="cofactor">
    <cofactor evidence="1">
        <name>Mg(2+)</name>
        <dbReference type="ChEBI" id="CHEBI:18420"/>
    </cofactor>
</comment>
<dbReference type="GO" id="GO:0005874">
    <property type="term" value="C:microtubule"/>
    <property type="evidence" value="ECO:0007669"/>
    <property type="project" value="UniProtKB-KW"/>
</dbReference>
<keyword evidence="11" id="KW-0342">GTP-binding</keyword>
<evidence type="ECO:0000256" key="6">
    <source>
        <dbReference type="ARBA" id="ARBA00022499"/>
    </source>
</evidence>
<evidence type="ECO:0000259" key="15">
    <source>
        <dbReference type="SMART" id="SM00865"/>
    </source>
</evidence>
<feature type="compositionally biased region" description="Polar residues" evidence="14">
    <location>
        <begin position="235"/>
        <end position="247"/>
    </location>
</feature>
<dbReference type="InterPro" id="IPR023123">
    <property type="entry name" value="Tubulin_C"/>
</dbReference>
<organism evidence="16 17">
    <name type="scientific">Otolemur garnettii</name>
    <name type="common">Small-eared galago</name>
    <name type="synonym">Garnett's greater bushbaby</name>
    <dbReference type="NCBI Taxonomy" id="30611"/>
    <lineage>
        <taxon>Eukaryota</taxon>
        <taxon>Metazoa</taxon>
        <taxon>Chordata</taxon>
        <taxon>Craniata</taxon>
        <taxon>Vertebrata</taxon>
        <taxon>Euteleostomi</taxon>
        <taxon>Mammalia</taxon>
        <taxon>Eutheria</taxon>
        <taxon>Euarchontoglires</taxon>
        <taxon>Primates</taxon>
        <taxon>Strepsirrhini</taxon>
        <taxon>Lorisiformes</taxon>
        <taxon>Galagidae</taxon>
        <taxon>Otolemur</taxon>
    </lineage>
</organism>
<feature type="region of interest" description="Disordered" evidence="14">
    <location>
        <begin position="235"/>
        <end position="265"/>
    </location>
</feature>
<evidence type="ECO:0000256" key="7">
    <source>
        <dbReference type="ARBA" id="ARBA00022701"/>
    </source>
</evidence>
<dbReference type="GO" id="GO:0046872">
    <property type="term" value="F:metal ion binding"/>
    <property type="evidence" value="ECO:0007669"/>
    <property type="project" value="UniProtKB-KW"/>
</dbReference>
<evidence type="ECO:0000256" key="13">
    <source>
        <dbReference type="ARBA" id="ARBA00034296"/>
    </source>
</evidence>
<comment type="similarity">
    <text evidence="3">Belongs to the tubulin family.</text>
</comment>
<dbReference type="Pfam" id="PF03953">
    <property type="entry name" value="Tubulin_C"/>
    <property type="match status" value="1"/>
</dbReference>
<dbReference type="STRING" id="30611.ENSOGAP00000018264"/>
<dbReference type="GO" id="GO:0072686">
    <property type="term" value="C:mitotic spindle"/>
    <property type="evidence" value="ECO:0007669"/>
    <property type="project" value="UniProtKB-ARBA"/>
</dbReference>
<accession>H0XQ73</accession>
<dbReference type="InterPro" id="IPR000217">
    <property type="entry name" value="Tubulin"/>
</dbReference>
<sequence length="265" mass="29554">NHEGNRSHPGQCGNQIGAKFWEVVSDERGINSTGTYQGDSDLQLSTPTYRDLNHLISATMGGVTTCLCFPGQVSADLCKLAVDMVPFPHLHFFMPGFAPLQQHWALAVAELTQQVFHAKNIMAVCAPHHGGYLPMAAVFHARMSMKEVDEQVLNVQNKNSSYFMEWIPKNVETAVCDIPPHGLKMAVTIGHSTATQELCKCIPEQFTAMFHWKAFLHWRAGEGVDEMEFTEAESNMSHLTSEYQQYQDATTEEEEDFGEEAEEGA</sequence>
<comment type="subcellular location">
    <subcellularLocation>
        <location evidence="2">Cytoplasm</location>
        <location evidence="2">Cytoskeleton</location>
    </subcellularLocation>
</comment>
<dbReference type="Ensembl" id="ENSOGAT00000024541.1">
    <property type="protein sequence ID" value="ENSOGAP00000018264.1"/>
    <property type="gene ID" value="ENSOGAG00000028327.1"/>
</dbReference>
<dbReference type="SUPFAM" id="SSF52490">
    <property type="entry name" value="Tubulin nucleotide-binding domain-like"/>
    <property type="match status" value="1"/>
</dbReference>
<keyword evidence="17" id="KW-1185">Reference proteome</keyword>
<keyword evidence="7" id="KW-0493">Microtubule</keyword>
<dbReference type="AlphaFoldDB" id="H0XQ73"/>
<dbReference type="InterPro" id="IPR002453">
    <property type="entry name" value="Beta_tubulin"/>
</dbReference>
<dbReference type="SMART" id="SM00865">
    <property type="entry name" value="Tubulin_C"/>
    <property type="match status" value="1"/>
</dbReference>
<protein>
    <recommendedName>
        <fullName evidence="15">Tubulin/FtsZ 2-layer sandwich domain-containing protein</fullName>
    </recommendedName>
</protein>
<evidence type="ECO:0000313" key="17">
    <source>
        <dbReference type="Proteomes" id="UP000005225"/>
    </source>
</evidence>
<feature type="domain" description="Tubulin/FtsZ 2-layer sandwich" evidence="15">
    <location>
        <begin position="73"/>
        <end position="204"/>
    </location>
</feature>
<dbReference type="FunFam" id="3.30.1330.20:FF:000009">
    <property type="entry name" value="Tubulin beta chain"/>
    <property type="match status" value="1"/>
</dbReference>
<keyword evidence="9" id="KW-0547">Nucleotide-binding</keyword>
<feature type="compositionally biased region" description="Acidic residues" evidence="14">
    <location>
        <begin position="250"/>
        <end position="265"/>
    </location>
</feature>
<dbReference type="PANTHER" id="PTHR11588">
    <property type="entry name" value="TUBULIN"/>
    <property type="match status" value="1"/>
</dbReference>
<name>H0XQ73_OTOGA</name>